<dbReference type="Gene3D" id="1.10.287.1490">
    <property type="match status" value="1"/>
</dbReference>
<dbReference type="GO" id="GO:0016887">
    <property type="term" value="F:ATP hydrolysis activity"/>
    <property type="evidence" value="ECO:0007669"/>
    <property type="project" value="InterPro"/>
</dbReference>
<feature type="binding site" evidence="7">
    <location>
        <begin position="32"/>
        <end position="39"/>
    </location>
    <ligand>
        <name>ATP</name>
        <dbReference type="ChEBI" id="CHEBI:30616"/>
    </ligand>
</feature>
<evidence type="ECO:0000259" key="9">
    <source>
        <dbReference type="Pfam" id="PF02463"/>
    </source>
</evidence>
<comment type="similarity">
    <text evidence="7">Belongs to the SMC family.</text>
</comment>
<accession>A0A916RGC6</accession>
<dbReference type="HAMAP" id="MF_01894">
    <property type="entry name" value="Smc_prok"/>
    <property type="match status" value="1"/>
</dbReference>
<dbReference type="PIRSF" id="PIRSF005719">
    <property type="entry name" value="SMC"/>
    <property type="match status" value="1"/>
</dbReference>
<organism evidence="10 11">
    <name type="scientific">Pelagibacterium lentulum</name>
    <dbReference type="NCBI Taxonomy" id="2029865"/>
    <lineage>
        <taxon>Bacteria</taxon>
        <taxon>Pseudomonadati</taxon>
        <taxon>Pseudomonadota</taxon>
        <taxon>Alphaproteobacteria</taxon>
        <taxon>Hyphomicrobiales</taxon>
        <taxon>Devosiaceae</taxon>
        <taxon>Pelagibacterium</taxon>
    </lineage>
</organism>
<feature type="coiled-coil region" evidence="7">
    <location>
        <begin position="949"/>
        <end position="990"/>
    </location>
</feature>
<keyword evidence="11" id="KW-1185">Reference proteome</keyword>
<dbReference type="GO" id="GO:0006260">
    <property type="term" value="P:DNA replication"/>
    <property type="evidence" value="ECO:0007669"/>
    <property type="project" value="UniProtKB-UniRule"/>
</dbReference>
<comment type="subcellular location">
    <subcellularLocation>
        <location evidence="1 7">Cytoplasm</location>
    </subcellularLocation>
</comment>
<keyword evidence="2 7" id="KW-0963">Cytoplasm</keyword>
<dbReference type="Proteomes" id="UP000596977">
    <property type="component" value="Unassembled WGS sequence"/>
</dbReference>
<keyword evidence="6 7" id="KW-0238">DNA-binding</keyword>
<proteinExistence type="inferred from homology"/>
<dbReference type="GO" id="GO:0007062">
    <property type="term" value="P:sister chromatid cohesion"/>
    <property type="evidence" value="ECO:0007669"/>
    <property type="project" value="InterPro"/>
</dbReference>
<comment type="domain">
    <text evidence="7">Contains large globular domains required for ATP hydrolysis at each terminus and a third globular domain forming a flexible hinge near the middle of the molecule. These domains are separated by coiled-coil structures.</text>
</comment>
<dbReference type="GO" id="GO:0030261">
    <property type="term" value="P:chromosome condensation"/>
    <property type="evidence" value="ECO:0007669"/>
    <property type="project" value="InterPro"/>
</dbReference>
<evidence type="ECO:0000256" key="1">
    <source>
        <dbReference type="ARBA" id="ARBA00004496"/>
    </source>
</evidence>
<dbReference type="GO" id="GO:0005694">
    <property type="term" value="C:chromosome"/>
    <property type="evidence" value="ECO:0007669"/>
    <property type="project" value="InterPro"/>
</dbReference>
<dbReference type="Pfam" id="PF02463">
    <property type="entry name" value="SMC_N"/>
    <property type="match status" value="1"/>
</dbReference>
<dbReference type="InterPro" id="IPR003395">
    <property type="entry name" value="RecF/RecN/SMC_N"/>
</dbReference>
<keyword evidence="3 7" id="KW-0547">Nucleotide-binding</keyword>
<dbReference type="OrthoDB" id="9808768at2"/>
<feature type="region of interest" description="Disordered" evidence="8">
    <location>
        <begin position="352"/>
        <end position="384"/>
    </location>
</feature>
<dbReference type="SUPFAM" id="SSF75553">
    <property type="entry name" value="Smc hinge domain"/>
    <property type="match status" value="1"/>
</dbReference>
<dbReference type="Gene3D" id="3.40.50.300">
    <property type="entry name" value="P-loop containing nucleotide triphosphate hydrolases"/>
    <property type="match status" value="2"/>
</dbReference>
<keyword evidence="4 7" id="KW-0067">ATP-binding</keyword>
<feature type="coiled-coil region" evidence="7">
    <location>
        <begin position="177"/>
        <end position="218"/>
    </location>
</feature>
<dbReference type="PANTHER" id="PTHR43977">
    <property type="entry name" value="STRUCTURAL MAINTENANCE OF CHROMOSOMES PROTEIN 3"/>
    <property type="match status" value="1"/>
</dbReference>
<dbReference type="SUPFAM" id="SSF52540">
    <property type="entry name" value="P-loop containing nucleoside triphosphate hydrolases"/>
    <property type="match status" value="1"/>
</dbReference>
<evidence type="ECO:0000313" key="10">
    <source>
        <dbReference type="EMBL" id="GGA56063.1"/>
    </source>
</evidence>
<comment type="function">
    <text evidence="7">Required for chromosome condensation and partitioning.</text>
</comment>
<feature type="coiled-coil region" evidence="7">
    <location>
        <begin position="630"/>
        <end position="657"/>
    </location>
</feature>
<keyword evidence="5 7" id="KW-0175">Coiled coil</keyword>
<feature type="coiled-coil region" evidence="7">
    <location>
        <begin position="832"/>
        <end position="901"/>
    </location>
</feature>
<dbReference type="FunFam" id="3.40.50.300:FF:000901">
    <property type="entry name" value="Chromosome partition protein Smc"/>
    <property type="match status" value="1"/>
</dbReference>
<dbReference type="GO" id="GO:0007059">
    <property type="term" value="P:chromosome segregation"/>
    <property type="evidence" value="ECO:0007669"/>
    <property type="project" value="UniProtKB-UniRule"/>
</dbReference>
<comment type="subunit">
    <text evidence="7">Homodimer.</text>
</comment>
<protein>
    <recommendedName>
        <fullName evidence="7">Chromosome partition protein Smc</fullName>
    </recommendedName>
</protein>
<gene>
    <name evidence="7 10" type="primary">smc</name>
    <name evidence="10" type="ORF">GCM10011499_27740</name>
</gene>
<dbReference type="InterPro" id="IPR027417">
    <property type="entry name" value="P-loop_NTPase"/>
</dbReference>
<evidence type="ECO:0000256" key="5">
    <source>
        <dbReference type="ARBA" id="ARBA00023054"/>
    </source>
</evidence>
<evidence type="ECO:0000256" key="7">
    <source>
        <dbReference type="HAMAP-Rule" id="MF_01894"/>
    </source>
</evidence>
<dbReference type="RefSeq" id="WP_127072382.1">
    <property type="nucleotide sequence ID" value="NZ_BMKB01000004.1"/>
</dbReference>
<evidence type="ECO:0000256" key="3">
    <source>
        <dbReference type="ARBA" id="ARBA00022741"/>
    </source>
</evidence>
<dbReference type="InterPro" id="IPR011890">
    <property type="entry name" value="SMC_prok"/>
</dbReference>
<dbReference type="CDD" id="cd03278">
    <property type="entry name" value="ABC_SMC_barmotin"/>
    <property type="match status" value="1"/>
</dbReference>
<dbReference type="InterPro" id="IPR036277">
    <property type="entry name" value="SMC_hinge_sf"/>
</dbReference>
<name>A0A916RGC6_9HYPH</name>
<evidence type="ECO:0000256" key="6">
    <source>
        <dbReference type="ARBA" id="ARBA00023125"/>
    </source>
</evidence>
<dbReference type="InterPro" id="IPR024704">
    <property type="entry name" value="SMC"/>
</dbReference>
<dbReference type="EMBL" id="BMKB01000004">
    <property type="protein sequence ID" value="GGA56063.1"/>
    <property type="molecule type" value="Genomic_DNA"/>
</dbReference>
<evidence type="ECO:0000256" key="2">
    <source>
        <dbReference type="ARBA" id="ARBA00022490"/>
    </source>
</evidence>
<dbReference type="AlphaFoldDB" id="A0A916RGC6"/>
<dbReference type="GO" id="GO:0005737">
    <property type="term" value="C:cytoplasm"/>
    <property type="evidence" value="ECO:0007669"/>
    <property type="project" value="UniProtKB-SubCell"/>
</dbReference>
<feature type="coiled-coil region" evidence="7">
    <location>
        <begin position="686"/>
        <end position="720"/>
    </location>
</feature>
<comment type="caution">
    <text evidence="10">The sequence shown here is derived from an EMBL/GenBank/DDBJ whole genome shotgun (WGS) entry which is preliminary data.</text>
</comment>
<evidence type="ECO:0000256" key="8">
    <source>
        <dbReference type="SAM" id="MobiDB-lite"/>
    </source>
</evidence>
<dbReference type="GO" id="GO:0003677">
    <property type="term" value="F:DNA binding"/>
    <property type="evidence" value="ECO:0007669"/>
    <property type="project" value="UniProtKB-UniRule"/>
</dbReference>
<reference evidence="10 11" key="1">
    <citation type="journal article" date="2014" name="Int. J. Syst. Evol. Microbiol.">
        <title>Complete genome sequence of Corynebacterium casei LMG S-19264T (=DSM 44701T), isolated from a smear-ripened cheese.</title>
        <authorList>
            <consortium name="US DOE Joint Genome Institute (JGI-PGF)"/>
            <person name="Walter F."/>
            <person name="Albersmeier A."/>
            <person name="Kalinowski J."/>
            <person name="Ruckert C."/>
        </authorList>
    </citation>
    <scope>NUCLEOTIDE SEQUENCE [LARGE SCALE GENOMIC DNA]</scope>
    <source>
        <strain evidence="10 11">CGMCC 1.15896</strain>
    </source>
</reference>
<dbReference type="GO" id="GO:0005524">
    <property type="term" value="F:ATP binding"/>
    <property type="evidence" value="ECO:0007669"/>
    <property type="project" value="UniProtKB-UniRule"/>
</dbReference>
<feature type="domain" description="RecF/RecN/SMC N-terminal" evidence="9">
    <location>
        <begin position="4"/>
        <end position="1135"/>
    </location>
</feature>
<evidence type="ECO:0000256" key="4">
    <source>
        <dbReference type="ARBA" id="ARBA00022840"/>
    </source>
</evidence>
<sequence length="1152" mass="126201">MKFSRLKLLGFKSFTDPVELVMEPGLTGIVGPNGCGKSNLVEALRWVMGESSYKAMRASGMDDVIFSGSGNRPARNSAEVTVVLDNTDRTAPQQFNTADTLEISRRIEREQGSVYKLNGRDVRARDVQLLFADASTGAHSPALVRQGQIGELIAAKPTQRRALLEEAAGISGLYSRRHEAELRLKGAEQNLERVDDIIAQVELQLDTLKRQARQATRYRALSGDIRRAEATLYHIRWVNARYAEKETEAQQGRLISQLADASHLEHEAKKHLAQTDATMQPLRDADAAAGAVLQRLTILRGQLDEELRRANSRRAELEDRLKQIETDGARESALIEESQGIIDALAEEREDLTAAAETDNEASEMARAQAEEAREALSAAEDAAREASDAVAQIRAQRAQAQRQVSDAAARVERLKAQISDVVRDAEAVKASLAADHTLAERQQVLEEVQEAAAVAEEEAEMSEAAAAAAQLALDNAQPELTEIEARLNRLESEAETLARVLNVDGGSLWPAIVDALSVEPGYETALGAALGDDLDASSDSAAPLYWSQSGDGSNDAALPDGIEPLSRYVSGSQLLVRRLNQIGLVSANDAQHLMAQLQPGQRLVSLEGGLWRWDGFVAAADAPTAAAQRLAQRNRLNELDAEITQLRKQRETAKMGLATLRSQLETARQAEITQRNGWREAQRAISAAQAGLDAAQKNLVELTSRQSALDDARARLEQDFEDAIVSQEAANEALRELGEEGDAVAEAERLQRALTGLREAAQQTQVRLAGFESAAQMRNSRLSRIGSELDSWHKRRASAQAQVDTLAERQAGIKAQLAELNATPDAFNQRRDDLDSQIEDAQAERQKTSDRLEQAQTHYREADKAARLAAEALADTRAEIARVEERLKGNIVQRQQVERQITEILGIEATRTAEAAGIKPEDALPDEQATENRVNRLKAERERLGGVNLMAEQEAAETQEKLDQMVADREDLIAAIAKLRTGISNLNREGRARLTEAFERVNAHFRELFTTLFGGGTAELTFVESDDPLEAGLEIIARPPGKKPQTMTLLSGGEQALTAMSLIFAVFLTNPAPICVLDEVDAPLDDANVERFCNLLDSMCQRTETRFVVVTHNPITMARMDRLFGVTMPERGVSQLVSVDLRTAETFLEAV</sequence>
<evidence type="ECO:0000313" key="11">
    <source>
        <dbReference type="Proteomes" id="UP000596977"/>
    </source>
</evidence>